<evidence type="ECO:0000313" key="2">
    <source>
        <dbReference type="Proteomes" id="UP000010366"/>
    </source>
</evidence>
<dbReference type="AlphaFoldDB" id="K9UNH5"/>
<sequence length="49" mass="5652">MSHELLLLDYIKAHWRQHQPAQLDRGVWIALDEELTAETDDADIPVVKA</sequence>
<keyword evidence="2" id="KW-1185">Reference proteome</keyword>
<dbReference type="STRING" id="1173020.Cha6605_5472"/>
<dbReference type="KEGG" id="cmp:Cha6605_5472"/>
<dbReference type="Proteomes" id="UP000010366">
    <property type="component" value="Chromosome"/>
</dbReference>
<accession>K9UNH5</accession>
<dbReference type="RefSeq" id="WP_015162438.1">
    <property type="nucleotide sequence ID" value="NC_019697.1"/>
</dbReference>
<name>K9UNH5_CHAP6</name>
<protein>
    <submittedName>
        <fullName evidence="1">Uncharacterized protein</fullName>
    </submittedName>
</protein>
<reference evidence="1 2" key="1">
    <citation type="submission" date="2012-05" db="EMBL/GenBank/DDBJ databases">
        <title>Finished chromosome of genome of Chamaesiphon sp. PCC 6605.</title>
        <authorList>
            <consortium name="US DOE Joint Genome Institute"/>
            <person name="Gugger M."/>
            <person name="Coursin T."/>
            <person name="Rippka R."/>
            <person name="Tandeau De Marsac N."/>
            <person name="Huntemann M."/>
            <person name="Wei C.-L."/>
            <person name="Han J."/>
            <person name="Detter J.C."/>
            <person name="Han C."/>
            <person name="Tapia R."/>
            <person name="Chen A."/>
            <person name="Kyrpides N."/>
            <person name="Mavromatis K."/>
            <person name="Markowitz V."/>
            <person name="Szeto E."/>
            <person name="Ivanova N."/>
            <person name="Pagani I."/>
            <person name="Pati A."/>
            <person name="Goodwin L."/>
            <person name="Nordberg H.P."/>
            <person name="Cantor M.N."/>
            <person name="Hua S.X."/>
            <person name="Woyke T."/>
            <person name="Kerfeld C.A."/>
        </authorList>
    </citation>
    <scope>NUCLEOTIDE SEQUENCE [LARGE SCALE GENOMIC DNA]</scope>
    <source>
        <strain evidence="2">ATCC 27169 / PCC 6605</strain>
    </source>
</reference>
<evidence type="ECO:0000313" key="1">
    <source>
        <dbReference type="EMBL" id="AFY96355.1"/>
    </source>
</evidence>
<organism evidence="1 2">
    <name type="scientific">Chamaesiphon minutus (strain ATCC 27169 / PCC 6605)</name>
    <dbReference type="NCBI Taxonomy" id="1173020"/>
    <lineage>
        <taxon>Bacteria</taxon>
        <taxon>Bacillati</taxon>
        <taxon>Cyanobacteriota</taxon>
        <taxon>Cyanophyceae</taxon>
        <taxon>Gomontiellales</taxon>
        <taxon>Chamaesiphonaceae</taxon>
        <taxon>Chamaesiphon</taxon>
    </lineage>
</organism>
<gene>
    <name evidence="1" type="ORF">Cha6605_5472</name>
</gene>
<proteinExistence type="predicted"/>
<dbReference type="EMBL" id="CP003600">
    <property type="protein sequence ID" value="AFY96355.1"/>
    <property type="molecule type" value="Genomic_DNA"/>
</dbReference>
<dbReference type="HOGENOM" id="CLU_3133757_0_0_3"/>